<dbReference type="Pfam" id="PF07162">
    <property type="entry name" value="B9-C2"/>
    <property type="match status" value="1"/>
</dbReference>
<keyword evidence="3" id="KW-0970">Cilium biogenesis/degradation</keyword>
<keyword evidence="4" id="KW-0206">Cytoskeleton</keyword>
<evidence type="ECO:0000313" key="7">
    <source>
        <dbReference type="EMBL" id="TPX57676.1"/>
    </source>
</evidence>
<keyword evidence="5" id="KW-0966">Cell projection</keyword>
<comment type="subcellular location">
    <subcellularLocation>
        <location evidence="1">Cytoplasm</location>
        <location evidence="1">Cytoskeleton</location>
        <location evidence="1">Cilium basal body</location>
    </subcellularLocation>
</comment>
<accession>A0A507E1J2</accession>
<evidence type="ECO:0000256" key="2">
    <source>
        <dbReference type="ARBA" id="ARBA00022490"/>
    </source>
</evidence>
<dbReference type="InterPro" id="IPR010796">
    <property type="entry name" value="C2_B9-type_dom"/>
</dbReference>
<proteinExistence type="predicted"/>
<dbReference type="PROSITE" id="PS51381">
    <property type="entry name" value="C2_B9"/>
    <property type="match status" value="1"/>
</dbReference>
<dbReference type="GO" id="GO:0036038">
    <property type="term" value="C:MKS complex"/>
    <property type="evidence" value="ECO:0007669"/>
    <property type="project" value="TreeGrafter"/>
</dbReference>
<dbReference type="GO" id="GO:0060271">
    <property type="term" value="P:cilium assembly"/>
    <property type="evidence" value="ECO:0007669"/>
    <property type="project" value="TreeGrafter"/>
</dbReference>
<dbReference type="AlphaFoldDB" id="A0A507E1J2"/>
<name>A0A507E1J2_9FUNG</name>
<keyword evidence="8" id="KW-1185">Reference proteome</keyword>
<dbReference type="PANTHER" id="PTHR12968">
    <property type="entry name" value="B9 DOMAIN-CONTAINING"/>
    <property type="match status" value="1"/>
</dbReference>
<keyword evidence="2" id="KW-0963">Cytoplasm</keyword>
<evidence type="ECO:0000256" key="3">
    <source>
        <dbReference type="ARBA" id="ARBA00022794"/>
    </source>
</evidence>
<evidence type="ECO:0000313" key="8">
    <source>
        <dbReference type="Proteomes" id="UP000318582"/>
    </source>
</evidence>
<protein>
    <recommendedName>
        <fullName evidence="6">B9 domain-containing protein 2</fullName>
    </recommendedName>
</protein>
<comment type="caution">
    <text evidence="7">The sequence shown here is derived from an EMBL/GenBank/DDBJ whole genome shotgun (WGS) entry which is preliminary data.</text>
</comment>
<sequence length="175" mass="19845">MAEVHIIGTIAGASSFPQPHLSCKWKIVAGESWRLLEGDTEGMTQVDMPEDPRFSVWSHPIDLHYGTKSVTGWPKLQVQVYRRDWRGRNELYGYGFTHIPTTPGDHTLDVATWRPVLSFWDELSSYFFGTVPALKNTDMVHTPTDRFRLTTCSMGTVHVELGIVLRNFEGYGVAM</sequence>
<gene>
    <name evidence="7" type="ORF">PhCBS80983_g03667</name>
</gene>
<evidence type="ECO:0000256" key="4">
    <source>
        <dbReference type="ARBA" id="ARBA00023212"/>
    </source>
</evidence>
<dbReference type="Proteomes" id="UP000318582">
    <property type="component" value="Unassembled WGS sequence"/>
</dbReference>
<reference evidence="7 8" key="1">
    <citation type="journal article" date="2019" name="Sci. Rep.">
        <title>Comparative genomics of chytrid fungi reveal insights into the obligate biotrophic and pathogenic lifestyle of Synchytrium endobioticum.</title>
        <authorList>
            <person name="van de Vossenberg B.T.L.H."/>
            <person name="Warris S."/>
            <person name="Nguyen H.D.T."/>
            <person name="van Gent-Pelzer M.P.E."/>
            <person name="Joly D.L."/>
            <person name="van de Geest H.C."/>
            <person name="Bonants P.J.M."/>
            <person name="Smith D.S."/>
            <person name="Levesque C.A."/>
            <person name="van der Lee T.A.J."/>
        </authorList>
    </citation>
    <scope>NUCLEOTIDE SEQUENCE [LARGE SCALE GENOMIC DNA]</scope>
    <source>
        <strain evidence="7 8">CBS 809.83</strain>
    </source>
</reference>
<dbReference type="PANTHER" id="PTHR12968:SF2">
    <property type="entry name" value="B9 DOMAIN-CONTAINING PROTEIN 2"/>
    <property type="match status" value="1"/>
</dbReference>
<dbReference type="OrthoDB" id="184109at2759"/>
<dbReference type="EMBL" id="QEAQ01000048">
    <property type="protein sequence ID" value="TPX57676.1"/>
    <property type="molecule type" value="Genomic_DNA"/>
</dbReference>
<evidence type="ECO:0000256" key="5">
    <source>
        <dbReference type="ARBA" id="ARBA00023273"/>
    </source>
</evidence>
<dbReference type="STRING" id="109895.A0A507E1J2"/>
<evidence type="ECO:0000256" key="6">
    <source>
        <dbReference type="ARBA" id="ARBA00039272"/>
    </source>
</evidence>
<organism evidence="7 8">
    <name type="scientific">Powellomyces hirtus</name>
    <dbReference type="NCBI Taxonomy" id="109895"/>
    <lineage>
        <taxon>Eukaryota</taxon>
        <taxon>Fungi</taxon>
        <taxon>Fungi incertae sedis</taxon>
        <taxon>Chytridiomycota</taxon>
        <taxon>Chytridiomycota incertae sedis</taxon>
        <taxon>Chytridiomycetes</taxon>
        <taxon>Spizellomycetales</taxon>
        <taxon>Powellomycetaceae</taxon>
        <taxon>Powellomyces</taxon>
    </lineage>
</organism>
<evidence type="ECO:0000256" key="1">
    <source>
        <dbReference type="ARBA" id="ARBA00004120"/>
    </source>
</evidence>